<sequence>MIRIKNFFNIRKGNVAMITPRLNIKRDPTEKRRRRFPRRIEPPFRRLFHLPLRHHLITTADSGSREMLNALIAMSITRLGFTLQRGTFL</sequence>
<reference evidence="1 2" key="1">
    <citation type="journal article" date="2015" name="Proc. Natl. Acad. Sci. U.S.A.">
        <title>The resurrection genome of Boea hygrometrica: A blueprint for survival of dehydration.</title>
        <authorList>
            <person name="Xiao L."/>
            <person name="Yang G."/>
            <person name="Zhang L."/>
            <person name="Yang X."/>
            <person name="Zhao S."/>
            <person name="Ji Z."/>
            <person name="Zhou Q."/>
            <person name="Hu M."/>
            <person name="Wang Y."/>
            <person name="Chen M."/>
            <person name="Xu Y."/>
            <person name="Jin H."/>
            <person name="Xiao X."/>
            <person name="Hu G."/>
            <person name="Bao F."/>
            <person name="Hu Y."/>
            <person name="Wan P."/>
            <person name="Li L."/>
            <person name="Deng X."/>
            <person name="Kuang T."/>
            <person name="Xiang C."/>
            <person name="Zhu J.K."/>
            <person name="Oliver M.J."/>
            <person name="He Y."/>
        </authorList>
    </citation>
    <scope>NUCLEOTIDE SEQUENCE [LARGE SCALE GENOMIC DNA]</scope>
    <source>
        <strain evidence="2">cv. XS01</strain>
    </source>
</reference>
<keyword evidence="2" id="KW-1185">Reference proteome</keyword>
<protein>
    <submittedName>
        <fullName evidence="1">Uncharacterized protein</fullName>
    </submittedName>
</protein>
<accession>A0A2Z7AV60</accession>
<gene>
    <name evidence="1" type="ORF">F511_04796</name>
</gene>
<name>A0A2Z7AV60_9LAMI</name>
<dbReference type="AlphaFoldDB" id="A0A2Z7AV60"/>
<dbReference type="EMBL" id="KV011838">
    <property type="protein sequence ID" value="KZV25735.1"/>
    <property type="molecule type" value="Genomic_DNA"/>
</dbReference>
<evidence type="ECO:0000313" key="1">
    <source>
        <dbReference type="EMBL" id="KZV25735.1"/>
    </source>
</evidence>
<proteinExistence type="predicted"/>
<organism evidence="1 2">
    <name type="scientific">Dorcoceras hygrometricum</name>
    <dbReference type="NCBI Taxonomy" id="472368"/>
    <lineage>
        <taxon>Eukaryota</taxon>
        <taxon>Viridiplantae</taxon>
        <taxon>Streptophyta</taxon>
        <taxon>Embryophyta</taxon>
        <taxon>Tracheophyta</taxon>
        <taxon>Spermatophyta</taxon>
        <taxon>Magnoliopsida</taxon>
        <taxon>eudicotyledons</taxon>
        <taxon>Gunneridae</taxon>
        <taxon>Pentapetalae</taxon>
        <taxon>asterids</taxon>
        <taxon>lamiids</taxon>
        <taxon>Lamiales</taxon>
        <taxon>Gesneriaceae</taxon>
        <taxon>Didymocarpoideae</taxon>
        <taxon>Trichosporeae</taxon>
        <taxon>Loxocarpinae</taxon>
        <taxon>Dorcoceras</taxon>
    </lineage>
</organism>
<evidence type="ECO:0000313" key="2">
    <source>
        <dbReference type="Proteomes" id="UP000250235"/>
    </source>
</evidence>
<dbReference type="Proteomes" id="UP000250235">
    <property type="component" value="Unassembled WGS sequence"/>
</dbReference>